<name>A0A4V4HGG9_DENBC</name>
<keyword evidence="4 6" id="KW-1133">Transmembrane helix</keyword>
<dbReference type="GO" id="GO:0006865">
    <property type="term" value="P:amino acid transport"/>
    <property type="evidence" value="ECO:0007669"/>
    <property type="project" value="InterPro"/>
</dbReference>
<evidence type="ECO:0000256" key="4">
    <source>
        <dbReference type="ARBA" id="ARBA00022989"/>
    </source>
</evidence>
<evidence type="ECO:0000256" key="6">
    <source>
        <dbReference type="SAM" id="Phobius"/>
    </source>
</evidence>
<feature type="transmembrane region" description="Helical" evidence="6">
    <location>
        <begin position="64"/>
        <end position="87"/>
    </location>
</feature>
<dbReference type="Proteomes" id="UP000297245">
    <property type="component" value="Unassembled WGS sequence"/>
</dbReference>
<evidence type="ECO:0000256" key="1">
    <source>
        <dbReference type="ARBA" id="ARBA00004141"/>
    </source>
</evidence>
<feature type="transmembrane region" description="Helical" evidence="6">
    <location>
        <begin position="320"/>
        <end position="340"/>
    </location>
</feature>
<sequence>MVDSSRLDRDAALLARLGYKQELRRYFSPLEIFCTAISLLGIVASFAAGFPFGIPNGGPVAMVWGWTFCSFFLMAIGLTMAECAAIAPTSGGLYYWTYIFSTPKWRCFLSWVVGCMLYANTITNIASIASIEWGCAVQIMAAISIGTDLTFEATNAQTFGLFCAIIISHAIINSLNPRVIANLQYFFVVINLLLCAAVIIALPAATPKNLLNDAKFVFTGFVNLSEWPNGFAFIISFLTPMWSMGCFEGPVHISEEAINASVAIPYAIIVATASGLVLAWGMNLSLAFCMVTDVVSVVESPIGHPMAAIMYNSFGKKGVLAVWSMIIFVLYAIGVGQLTVCSRQIFAFCRDGGLPLSRWVYHVHSKLGTPVRAVWFSVLLSIALVTISFAGPNAINAVFSLVVTGQYTAYTIPFAARFLGGQEIEKGPVSYGKMSLPITVVAIIWMCVMSVIVMFPANPAPGVSGMNYTVVVQGGVLGLAVLYYFIPKYGGRHWFKGPVVTISGTDADSDSISDKAPDAVVDSLKEG</sequence>
<dbReference type="EMBL" id="ML179130">
    <property type="protein sequence ID" value="THU98785.1"/>
    <property type="molecule type" value="Genomic_DNA"/>
</dbReference>
<feature type="transmembrane region" description="Helical" evidence="6">
    <location>
        <begin position="185"/>
        <end position="205"/>
    </location>
</feature>
<evidence type="ECO:0000313" key="7">
    <source>
        <dbReference type="EMBL" id="THU98785.1"/>
    </source>
</evidence>
<feature type="transmembrane region" description="Helical" evidence="6">
    <location>
        <begin position="468"/>
        <end position="486"/>
    </location>
</feature>
<dbReference type="PROSITE" id="PS00218">
    <property type="entry name" value="AMINO_ACID_PERMEASE_1"/>
    <property type="match status" value="1"/>
</dbReference>
<evidence type="ECO:0000256" key="5">
    <source>
        <dbReference type="ARBA" id="ARBA00023136"/>
    </source>
</evidence>
<feature type="transmembrane region" description="Helical" evidence="6">
    <location>
        <begin position="263"/>
        <end position="282"/>
    </location>
</feature>
<dbReference type="PANTHER" id="PTHR45649:SF6">
    <property type="entry name" value="GABA-SPECIFIC PERMEASE"/>
    <property type="match status" value="1"/>
</dbReference>
<gene>
    <name evidence="7" type="ORF">K435DRAFT_660280</name>
</gene>
<dbReference type="InterPro" id="IPR004840">
    <property type="entry name" value="Amino_acid_permease_CS"/>
</dbReference>
<comment type="subcellular location">
    <subcellularLocation>
        <location evidence="1">Membrane</location>
        <topology evidence="1">Multi-pass membrane protein</topology>
    </subcellularLocation>
</comment>
<feature type="transmembrane region" description="Helical" evidence="6">
    <location>
        <begin position="108"/>
        <end position="131"/>
    </location>
</feature>
<keyword evidence="3 6" id="KW-0812">Transmembrane</keyword>
<evidence type="ECO:0000313" key="8">
    <source>
        <dbReference type="Proteomes" id="UP000297245"/>
    </source>
</evidence>
<organism evidence="7 8">
    <name type="scientific">Dendrothele bispora (strain CBS 962.96)</name>
    <dbReference type="NCBI Taxonomy" id="1314807"/>
    <lineage>
        <taxon>Eukaryota</taxon>
        <taxon>Fungi</taxon>
        <taxon>Dikarya</taxon>
        <taxon>Basidiomycota</taxon>
        <taxon>Agaricomycotina</taxon>
        <taxon>Agaricomycetes</taxon>
        <taxon>Agaricomycetidae</taxon>
        <taxon>Agaricales</taxon>
        <taxon>Agaricales incertae sedis</taxon>
        <taxon>Dendrothele</taxon>
    </lineage>
</organism>
<proteinExistence type="predicted"/>
<feature type="transmembrane region" description="Helical" evidence="6">
    <location>
        <begin position="30"/>
        <end position="52"/>
    </location>
</feature>
<feature type="transmembrane region" description="Helical" evidence="6">
    <location>
        <begin position="397"/>
        <end position="416"/>
    </location>
</feature>
<evidence type="ECO:0000256" key="3">
    <source>
        <dbReference type="ARBA" id="ARBA00022692"/>
    </source>
</evidence>
<dbReference type="InterPro" id="IPR002293">
    <property type="entry name" value="AA/rel_permease1"/>
</dbReference>
<accession>A0A4V4HGG9</accession>
<keyword evidence="2" id="KW-0813">Transport</keyword>
<dbReference type="OrthoDB" id="4476201at2759"/>
<dbReference type="PANTHER" id="PTHR45649">
    <property type="entry name" value="AMINO-ACID PERMEASE BAT1"/>
    <property type="match status" value="1"/>
</dbReference>
<dbReference type="AlphaFoldDB" id="A0A4V4HGG9"/>
<feature type="transmembrane region" description="Helical" evidence="6">
    <location>
        <begin position="231"/>
        <end position="251"/>
    </location>
</feature>
<dbReference type="GO" id="GO:0016020">
    <property type="term" value="C:membrane"/>
    <property type="evidence" value="ECO:0007669"/>
    <property type="project" value="UniProtKB-SubCell"/>
</dbReference>
<reference evidence="7 8" key="1">
    <citation type="journal article" date="2019" name="Nat. Ecol. Evol.">
        <title>Megaphylogeny resolves global patterns of mushroom evolution.</title>
        <authorList>
            <person name="Varga T."/>
            <person name="Krizsan K."/>
            <person name="Foldi C."/>
            <person name="Dima B."/>
            <person name="Sanchez-Garcia M."/>
            <person name="Sanchez-Ramirez S."/>
            <person name="Szollosi G.J."/>
            <person name="Szarkandi J.G."/>
            <person name="Papp V."/>
            <person name="Albert L."/>
            <person name="Andreopoulos W."/>
            <person name="Angelini C."/>
            <person name="Antonin V."/>
            <person name="Barry K.W."/>
            <person name="Bougher N.L."/>
            <person name="Buchanan P."/>
            <person name="Buyck B."/>
            <person name="Bense V."/>
            <person name="Catcheside P."/>
            <person name="Chovatia M."/>
            <person name="Cooper J."/>
            <person name="Damon W."/>
            <person name="Desjardin D."/>
            <person name="Finy P."/>
            <person name="Geml J."/>
            <person name="Haridas S."/>
            <person name="Hughes K."/>
            <person name="Justo A."/>
            <person name="Karasinski D."/>
            <person name="Kautmanova I."/>
            <person name="Kiss B."/>
            <person name="Kocsube S."/>
            <person name="Kotiranta H."/>
            <person name="LaButti K.M."/>
            <person name="Lechner B.E."/>
            <person name="Liimatainen K."/>
            <person name="Lipzen A."/>
            <person name="Lukacs Z."/>
            <person name="Mihaltcheva S."/>
            <person name="Morgado L.N."/>
            <person name="Niskanen T."/>
            <person name="Noordeloos M.E."/>
            <person name="Ohm R.A."/>
            <person name="Ortiz-Santana B."/>
            <person name="Ovrebo C."/>
            <person name="Racz N."/>
            <person name="Riley R."/>
            <person name="Savchenko A."/>
            <person name="Shiryaev A."/>
            <person name="Soop K."/>
            <person name="Spirin V."/>
            <person name="Szebenyi C."/>
            <person name="Tomsovsky M."/>
            <person name="Tulloss R.E."/>
            <person name="Uehling J."/>
            <person name="Grigoriev I.V."/>
            <person name="Vagvolgyi C."/>
            <person name="Papp T."/>
            <person name="Martin F.M."/>
            <person name="Miettinen O."/>
            <person name="Hibbett D.S."/>
            <person name="Nagy L.G."/>
        </authorList>
    </citation>
    <scope>NUCLEOTIDE SEQUENCE [LARGE SCALE GENOMIC DNA]</scope>
    <source>
        <strain evidence="7 8">CBS 962.96</strain>
    </source>
</reference>
<feature type="transmembrane region" description="Helical" evidence="6">
    <location>
        <begin position="156"/>
        <end position="173"/>
    </location>
</feature>
<evidence type="ECO:0000256" key="2">
    <source>
        <dbReference type="ARBA" id="ARBA00022448"/>
    </source>
</evidence>
<keyword evidence="8" id="KW-1185">Reference proteome</keyword>
<keyword evidence="5 6" id="KW-0472">Membrane</keyword>
<feature type="transmembrane region" description="Helical" evidence="6">
    <location>
        <begin position="436"/>
        <end position="456"/>
    </location>
</feature>
<feature type="transmembrane region" description="Helical" evidence="6">
    <location>
        <begin position="373"/>
        <end position="391"/>
    </location>
</feature>
<dbReference type="GO" id="GO:0022857">
    <property type="term" value="F:transmembrane transporter activity"/>
    <property type="evidence" value="ECO:0007669"/>
    <property type="project" value="InterPro"/>
</dbReference>
<protein>
    <submittedName>
        <fullName evidence="7">APC amino acid permease</fullName>
    </submittedName>
</protein>
<dbReference type="PIRSF" id="PIRSF006060">
    <property type="entry name" value="AA_transporter"/>
    <property type="match status" value="1"/>
</dbReference>
<dbReference type="Gene3D" id="1.20.1740.10">
    <property type="entry name" value="Amino acid/polyamine transporter I"/>
    <property type="match status" value="1"/>
</dbReference>
<dbReference type="Pfam" id="PF13520">
    <property type="entry name" value="AA_permease_2"/>
    <property type="match status" value="1"/>
</dbReference>